<evidence type="ECO:0000313" key="3">
    <source>
        <dbReference type="Proteomes" id="UP001595765"/>
    </source>
</evidence>
<comment type="caution">
    <text evidence="2">The sequence shown here is derived from an EMBL/GenBank/DDBJ whole genome shotgun (WGS) entry which is preliminary data.</text>
</comment>
<protein>
    <recommendedName>
        <fullName evidence="4">Secreted protein</fullName>
    </recommendedName>
</protein>
<dbReference type="InterPro" id="IPR006311">
    <property type="entry name" value="TAT_signal"/>
</dbReference>
<organism evidence="2 3">
    <name type="scientific">Streptomyces polygonati</name>
    <dbReference type="NCBI Taxonomy" id="1617087"/>
    <lineage>
        <taxon>Bacteria</taxon>
        <taxon>Bacillati</taxon>
        <taxon>Actinomycetota</taxon>
        <taxon>Actinomycetes</taxon>
        <taxon>Kitasatosporales</taxon>
        <taxon>Streptomycetaceae</taxon>
        <taxon>Streptomyces</taxon>
    </lineage>
</organism>
<gene>
    <name evidence="2" type="ORF">ACFO3J_18950</name>
</gene>
<proteinExistence type="predicted"/>
<evidence type="ECO:0000256" key="1">
    <source>
        <dbReference type="SAM" id="SignalP"/>
    </source>
</evidence>
<accession>A0ABV8HNH0</accession>
<dbReference type="PROSITE" id="PS51318">
    <property type="entry name" value="TAT"/>
    <property type="match status" value="1"/>
</dbReference>
<keyword evidence="1" id="KW-0732">Signal</keyword>
<name>A0ABV8HNH0_9ACTN</name>
<dbReference type="Proteomes" id="UP001595765">
    <property type="component" value="Unassembled WGS sequence"/>
</dbReference>
<feature type="chain" id="PRO_5046123917" description="Secreted protein" evidence="1">
    <location>
        <begin position="31"/>
        <end position="121"/>
    </location>
</feature>
<keyword evidence="3" id="KW-1185">Reference proteome</keyword>
<dbReference type="EMBL" id="JBHSBB010000013">
    <property type="protein sequence ID" value="MFC4033543.1"/>
    <property type="molecule type" value="Genomic_DNA"/>
</dbReference>
<feature type="signal peptide" evidence="1">
    <location>
        <begin position="1"/>
        <end position="30"/>
    </location>
</feature>
<dbReference type="RefSeq" id="WP_386430630.1">
    <property type="nucleotide sequence ID" value="NZ_JBHSBB010000013.1"/>
</dbReference>
<sequence>MSDVSRRSLLGYTGTAVAGTVLAGAGTAQAAPANTTTPHTTATTPSVVFAGDTKFSGYATVPTDFGGTGEIDLSFTVGISEAGGSFTVTPLEIANALNALLASHGWPPVTFYGSPAPVALN</sequence>
<reference evidence="3" key="1">
    <citation type="journal article" date="2019" name="Int. J. Syst. Evol. Microbiol.">
        <title>The Global Catalogue of Microorganisms (GCM) 10K type strain sequencing project: providing services to taxonomists for standard genome sequencing and annotation.</title>
        <authorList>
            <consortium name="The Broad Institute Genomics Platform"/>
            <consortium name="The Broad Institute Genome Sequencing Center for Infectious Disease"/>
            <person name="Wu L."/>
            <person name="Ma J."/>
        </authorList>
    </citation>
    <scope>NUCLEOTIDE SEQUENCE [LARGE SCALE GENOMIC DNA]</scope>
    <source>
        <strain evidence="3">CGMCC 4.7237</strain>
    </source>
</reference>
<evidence type="ECO:0000313" key="2">
    <source>
        <dbReference type="EMBL" id="MFC4033543.1"/>
    </source>
</evidence>
<evidence type="ECO:0008006" key="4">
    <source>
        <dbReference type="Google" id="ProtNLM"/>
    </source>
</evidence>